<dbReference type="OrthoDB" id="9971377at2759"/>
<dbReference type="Pfam" id="PF00576">
    <property type="entry name" value="Transthyretin"/>
    <property type="match status" value="1"/>
</dbReference>
<dbReference type="InterPro" id="IPR036817">
    <property type="entry name" value="Transthyretin/HIU_hydrolase_sf"/>
</dbReference>
<comment type="caution">
    <text evidence="2">The sequence shown here is derived from an EMBL/GenBank/DDBJ whole genome shotgun (WGS) entry which is preliminary data.</text>
</comment>
<accession>A0A815MYI6</accession>
<dbReference type="Gene3D" id="2.60.40.180">
    <property type="entry name" value="Transthyretin/hydroxyisourate hydrolase domain"/>
    <property type="match status" value="1"/>
</dbReference>
<dbReference type="SUPFAM" id="SSF49472">
    <property type="entry name" value="Transthyretin (synonym: prealbumin)"/>
    <property type="match status" value="1"/>
</dbReference>
<dbReference type="Proteomes" id="UP000663832">
    <property type="component" value="Unassembled WGS sequence"/>
</dbReference>
<evidence type="ECO:0000313" key="2">
    <source>
        <dbReference type="EMBL" id="CAF1429780.1"/>
    </source>
</evidence>
<evidence type="ECO:0000313" key="3">
    <source>
        <dbReference type="EMBL" id="CAF1623947.1"/>
    </source>
</evidence>
<feature type="domain" description="Transthyretin/hydroxyisourate hydrolase" evidence="1">
    <location>
        <begin position="6"/>
        <end position="111"/>
    </location>
</feature>
<evidence type="ECO:0000313" key="4">
    <source>
        <dbReference type="Proteomes" id="UP000663832"/>
    </source>
</evidence>
<dbReference type="EMBL" id="CAJNOM010001981">
    <property type="protein sequence ID" value="CAF1623947.1"/>
    <property type="molecule type" value="Genomic_DNA"/>
</dbReference>
<gene>
    <name evidence="2" type="ORF">BJG266_LOCUS39270</name>
    <name evidence="3" type="ORF">QVE165_LOCUS56163</name>
</gene>
<dbReference type="AlphaFoldDB" id="A0A815MYI6"/>
<dbReference type="Proteomes" id="UP000663877">
    <property type="component" value="Unassembled WGS sequence"/>
</dbReference>
<evidence type="ECO:0000259" key="1">
    <source>
        <dbReference type="Pfam" id="PF00576"/>
    </source>
</evidence>
<organism evidence="2 5">
    <name type="scientific">Adineta steineri</name>
    <dbReference type="NCBI Taxonomy" id="433720"/>
    <lineage>
        <taxon>Eukaryota</taxon>
        <taxon>Metazoa</taxon>
        <taxon>Spiralia</taxon>
        <taxon>Gnathifera</taxon>
        <taxon>Rotifera</taxon>
        <taxon>Eurotatoria</taxon>
        <taxon>Bdelloidea</taxon>
        <taxon>Adinetida</taxon>
        <taxon>Adinetidae</taxon>
        <taxon>Adineta</taxon>
    </lineage>
</organism>
<dbReference type="EMBL" id="CAJNOI010001652">
    <property type="protein sequence ID" value="CAF1429780.1"/>
    <property type="molecule type" value="Genomic_DNA"/>
</dbReference>
<dbReference type="InterPro" id="IPR023416">
    <property type="entry name" value="Transthyretin/HIU_hydrolase_d"/>
</dbReference>
<reference evidence="2" key="1">
    <citation type="submission" date="2021-02" db="EMBL/GenBank/DDBJ databases">
        <authorList>
            <person name="Nowell W R."/>
        </authorList>
    </citation>
    <scope>NUCLEOTIDE SEQUENCE</scope>
</reference>
<evidence type="ECO:0000313" key="5">
    <source>
        <dbReference type="Proteomes" id="UP000663877"/>
    </source>
</evidence>
<proteinExistence type="predicted"/>
<sequence length="114" mass="13314">MPGKMTFNVYDDVHKKNAEGIEYDLWRINNGKDRVNMKHEKLAVGNSHVLVEANKEEELGTFEVVIYAKDYFDRFNENIEVKNSRYVIPFGVKDLSKDYHLNIHISPDSYTCTL</sequence>
<name>A0A815MYI6_9BILA</name>
<keyword evidence="4" id="KW-1185">Reference proteome</keyword>
<protein>
    <recommendedName>
        <fullName evidence="1">Transthyretin/hydroxyisourate hydrolase domain-containing protein</fullName>
    </recommendedName>
</protein>